<sequence>MKNKFLIAVLAAGIFFTQKSKGLSFLSSDGDRFQEQNSDLISEIEPEKNQKSDSVLDPISKLFFKQTLIPNGDNVLSFTTTNIPSKKTHSSVKEVDILDEKNKEDTQRKVAQEQLMNLIFKLISFPEKLLKEKDFTLNPEKISTKIETSSQEIPHKVGANFGTILEKELDKANVSPEEDFEQEATKAGTSSEAGLEEELNKIDVSSGTDFEQKASKVDTSYGTDLEEKSDEGNPKTETDSNETQNKDCSKRKTTKRFPILFKKIFSSPIHTFINEEPKKDISSSSLEDRLDRLETQYRRLEKYLVNHHRR</sequence>
<feature type="coiled-coil region" evidence="1">
    <location>
        <begin position="283"/>
        <end position="310"/>
    </location>
</feature>
<protein>
    <submittedName>
        <fullName evidence="3">Uncharacterized protein</fullName>
    </submittedName>
</protein>
<evidence type="ECO:0000313" key="4">
    <source>
        <dbReference type="Proteomes" id="UP000024842"/>
    </source>
</evidence>
<proteinExistence type="predicted"/>
<feature type="region of interest" description="Disordered" evidence="2">
    <location>
        <begin position="172"/>
        <end position="251"/>
    </location>
</feature>
<keyword evidence="1" id="KW-0175">Coiled coil</keyword>
<reference evidence="3 4" key="1">
    <citation type="journal article" date="2014" name="FEMS Microbiol. Lett.">
        <title>Draft genome sequences of three Holospora species (Holospora obtusa, Holospora undulata, and Holospora elegans), endonuclear symbiotic bacteria of the ciliate Paramecium caudatum.</title>
        <authorList>
            <person name="Dohra H."/>
            <person name="Tanaka K."/>
            <person name="Suzuki T."/>
            <person name="Fujishima M."/>
            <person name="Suzuki H."/>
        </authorList>
    </citation>
    <scope>NUCLEOTIDE SEQUENCE [LARGE SCALE GENOMIC DNA]</scope>
    <source>
        <strain evidence="3 4">E1</strain>
    </source>
</reference>
<name>A0A023E0Y7_9PROT</name>
<evidence type="ECO:0000313" key="3">
    <source>
        <dbReference type="EMBL" id="GAJ46747.1"/>
    </source>
</evidence>
<dbReference type="AlphaFoldDB" id="A0A023E0Y7"/>
<accession>A0A023E0Y7</accession>
<keyword evidence="4" id="KW-1185">Reference proteome</keyword>
<evidence type="ECO:0000256" key="1">
    <source>
        <dbReference type="SAM" id="Coils"/>
    </source>
</evidence>
<evidence type="ECO:0000256" key="2">
    <source>
        <dbReference type="SAM" id="MobiDB-lite"/>
    </source>
</evidence>
<dbReference type="RefSeq" id="WP_035545557.1">
    <property type="nucleotide sequence ID" value="NZ_BAUP01000133.1"/>
</dbReference>
<gene>
    <name evidence="3" type="ORF">HE1_01086</name>
</gene>
<organism evidence="3 4">
    <name type="scientific">Holospora elegans E1</name>
    <dbReference type="NCBI Taxonomy" id="1427503"/>
    <lineage>
        <taxon>Bacteria</taxon>
        <taxon>Pseudomonadati</taxon>
        <taxon>Pseudomonadota</taxon>
        <taxon>Alphaproteobacteria</taxon>
        <taxon>Holosporales</taxon>
        <taxon>Holosporaceae</taxon>
        <taxon>Holospora</taxon>
    </lineage>
</organism>
<feature type="compositionally biased region" description="Basic and acidic residues" evidence="2">
    <location>
        <begin position="230"/>
        <end position="250"/>
    </location>
</feature>
<dbReference type="EMBL" id="BAUP01000133">
    <property type="protein sequence ID" value="GAJ46747.1"/>
    <property type="molecule type" value="Genomic_DNA"/>
</dbReference>
<comment type="caution">
    <text evidence="3">The sequence shown here is derived from an EMBL/GenBank/DDBJ whole genome shotgun (WGS) entry which is preliminary data.</text>
</comment>
<dbReference type="Proteomes" id="UP000024842">
    <property type="component" value="Unassembled WGS sequence"/>
</dbReference>